<protein>
    <submittedName>
        <fullName evidence="2">Uncharacterized protein</fullName>
    </submittedName>
</protein>
<accession>A0A915HHI0</accession>
<dbReference type="Proteomes" id="UP000887565">
    <property type="component" value="Unplaced"/>
</dbReference>
<name>A0A915HHI0_ROMCU</name>
<dbReference type="WBParaSite" id="nRc.2.0.1.t01457-RA">
    <property type="protein sequence ID" value="nRc.2.0.1.t01457-RA"/>
    <property type="gene ID" value="nRc.2.0.1.g01457"/>
</dbReference>
<reference evidence="2" key="1">
    <citation type="submission" date="2022-11" db="UniProtKB">
        <authorList>
            <consortium name="WormBaseParasite"/>
        </authorList>
    </citation>
    <scope>IDENTIFICATION</scope>
</reference>
<organism evidence="1 2">
    <name type="scientific">Romanomermis culicivorax</name>
    <name type="common">Nematode worm</name>
    <dbReference type="NCBI Taxonomy" id="13658"/>
    <lineage>
        <taxon>Eukaryota</taxon>
        <taxon>Metazoa</taxon>
        <taxon>Ecdysozoa</taxon>
        <taxon>Nematoda</taxon>
        <taxon>Enoplea</taxon>
        <taxon>Dorylaimia</taxon>
        <taxon>Mermithida</taxon>
        <taxon>Mermithoidea</taxon>
        <taxon>Mermithidae</taxon>
        <taxon>Romanomermis</taxon>
    </lineage>
</organism>
<sequence>MQDFLFLFDQF</sequence>
<evidence type="ECO:0000313" key="2">
    <source>
        <dbReference type="WBParaSite" id="nRc.2.0.1.t01457-RA"/>
    </source>
</evidence>
<proteinExistence type="predicted"/>
<evidence type="ECO:0000313" key="1">
    <source>
        <dbReference type="Proteomes" id="UP000887565"/>
    </source>
</evidence>
<keyword evidence="1" id="KW-1185">Reference proteome</keyword>